<feature type="region of interest" description="Disordered" evidence="1">
    <location>
        <begin position="35"/>
        <end position="57"/>
    </location>
</feature>
<dbReference type="EnsemblPlants" id="KEH16374">
    <property type="protein sequence ID" value="KEH16374"/>
    <property type="gene ID" value="MTR_0209s0040"/>
</dbReference>
<dbReference type="Proteomes" id="UP000002051">
    <property type="component" value="Unassembled WGS sequence"/>
</dbReference>
<keyword evidence="2" id="KW-1133">Transmembrane helix</keyword>
<evidence type="ECO:0000313" key="3">
    <source>
        <dbReference type="EMBL" id="KEH16374.1"/>
    </source>
</evidence>
<evidence type="ECO:0000313" key="4">
    <source>
        <dbReference type="EnsemblPlants" id="KEH16374"/>
    </source>
</evidence>
<dbReference type="HOGENOM" id="CLU_2227190_0_0_1"/>
<keyword evidence="2 3" id="KW-0812">Transmembrane</keyword>
<reference evidence="4" key="3">
    <citation type="submission" date="2015-06" db="UniProtKB">
        <authorList>
            <consortium name="EnsemblPlants"/>
        </authorList>
    </citation>
    <scope>IDENTIFICATION</scope>
    <source>
        <strain evidence="4">cv. Jemalong A17</strain>
    </source>
</reference>
<sequence length="106" mass="11979">MRYQRKRKTNGLLTQAGISDPREKKLKEGHISRFPIGGQLEEEGRGGREEDNNAPEGVSRFRDLSSVQLGFFVGFTVVHSSSALILQFIKVVLFTLQAQLRTRHPI</sequence>
<feature type="transmembrane region" description="Helical" evidence="2">
    <location>
        <begin position="69"/>
        <end position="89"/>
    </location>
</feature>
<accession>A0A072TFT5</accession>
<evidence type="ECO:0000256" key="1">
    <source>
        <dbReference type="SAM" id="MobiDB-lite"/>
    </source>
</evidence>
<evidence type="ECO:0000313" key="5">
    <source>
        <dbReference type="Proteomes" id="UP000002051"/>
    </source>
</evidence>
<gene>
    <name evidence="3" type="ORF">MTR_0209s0040</name>
</gene>
<evidence type="ECO:0000256" key="2">
    <source>
        <dbReference type="SAM" id="Phobius"/>
    </source>
</evidence>
<keyword evidence="2" id="KW-0472">Membrane</keyword>
<keyword evidence="5" id="KW-1185">Reference proteome</keyword>
<protein>
    <submittedName>
        <fullName evidence="3">Transmembrane protein, putative</fullName>
    </submittedName>
</protein>
<feature type="compositionally biased region" description="Basic and acidic residues" evidence="1">
    <location>
        <begin position="42"/>
        <end position="51"/>
    </location>
</feature>
<reference evidence="3 5" key="2">
    <citation type="journal article" date="2014" name="BMC Genomics">
        <title>An improved genome release (version Mt4.0) for the model legume Medicago truncatula.</title>
        <authorList>
            <person name="Tang H."/>
            <person name="Krishnakumar V."/>
            <person name="Bidwell S."/>
            <person name="Rosen B."/>
            <person name="Chan A."/>
            <person name="Zhou S."/>
            <person name="Gentzbittel L."/>
            <person name="Childs K.L."/>
            <person name="Yandell M."/>
            <person name="Gundlach H."/>
            <person name="Mayer K.F."/>
            <person name="Schwartz D.C."/>
            <person name="Town C.D."/>
        </authorList>
    </citation>
    <scope>GENOME REANNOTATION</scope>
    <source>
        <strain evidence="3">A17</strain>
        <strain evidence="4 5">cv. Jemalong A17</strain>
    </source>
</reference>
<reference evidence="3 5" key="1">
    <citation type="journal article" date="2011" name="Nature">
        <title>The Medicago genome provides insight into the evolution of rhizobial symbioses.</title>
        <authorList>
            <person name="Young N.D."/>
            <person name="Debelle F."/>
            <person name="Oldroyd G.E."/>
            <person name="Geurts R."/>
            <person name="Cannon S.B."/>
            <person name="Udvardi M.K."/>
            <person name="Benedito V.A."/>
            <person name="Mayer K.F."/>
            <person name="Gouzy J."/>
            <person name="Schoof H."/>
            <person name="Van de Peer Y."/>
            <person name="Proost S."/>
            <person name="Cook D.R."/>
            <person name="Meyers B.C."/>
            <person name="Spannagl M."/>
            <person name="Cheung F."/>
            <person name="De Mita S."/>
            <person name="Krishnakumar V."/>
            <person name="Gundlach H."/>
            <person name="Zhou S."/>
            <person name="Mudge J."/>
            <person name="Bharti A.K."/>
            <person name="Murray J.D."/>
            <person name="Naoumkina M.A."/>
            <person name="Rosen B."/>
            <person name="Silverstein K.A."/>
            <person name="Tang H."/>
            <person name="Rombauts S."/>
            <person name="Zhao P.X."/>
            <person name="Zhou P."/>
            <person name="Barbe V."/>
            <person name="Bardou P."/>
            <person name="Bechner M."/>
            <person name="Bellec A."/>
            <person name="Berger A."/>
            <person name="Berges H."/>
            <person name="Bidwell S."/>
            <person name="Bisseling T."/>
            <person name="Choisne N."/>
            <person name="Couloux A."/>
            <person name="Denny R."/>
            <person name="Deshpande S."/>
            <person name="Dai X."/>
            <person name="Doyle J.J."/>
            <person name="Dudez A.M."/>
            <person name="Farmer A.D."/>
            <person name="Fouteau S."/>
            <person name="Franken C."/>
            <person name="Gibelin C."/>
            <person name="Gish J."/>
            <person name="Goldstein S."/>
            <person name="Gonzalez A.J."/>
            <person name="Green P.J."/>
            <person name="Hallab A."/>
            <person name="Hartog M."/>
            <person name="Hua A."/>
            <person name="Humphray S.J."/>
            <person name="Jeong D.H."/>
            <person name="Jing Y."/>
            <person name="Jocker A."/>
            <person name="Kenton S.M."/>
            <person name="Kim D.J."/>
            <person name="Klee K."/>
            <person name="Lai H."/>
            <person name="Lang C."/>
            <person name="Lin S."/>
            <person name="Macmil S.L."/>
            <person name="Magdelenat G."/>
            <person name="Matthews L."/>
            <person name="McCorrison J."/>
            <person name="Monaghan E.L."/>
            <person name="Mun J.H."/>
            <person name="Najar F.Z."/>
            <person name="Nicholson C."/>
            <person name="Noirot C."/>
            <person name="O'Bleness M."/>
            <person name="Paule C.R."/>
            <person name="Poulain J."/>
            <person name="Prion F."/>
            <person name="Qin B."/>
            <person name="Qu C."/>
            <person name="Retzel E.F."/>
            <person name="Riddle C."/>
            <person name="Sallet E."/>
            <person name="Samain S."/>
            <person name="Samson N."/>
            <person name="Sanders I."/>
            <person name="Saurat O."/>
            <person name="Scarpelli C."/>
            <person name="Schiex T."/>
            <person name="Segurens B."/>
            <person name="Severin A.J."/>
            <person name="Sherrier D.J."/>
            <person name="Shi R."/>
            <person name="Sims S."/>
            <person name="Singer S.R."/>
            <person name="Sinharoy S."/>
            <person name="Sterck L."/>
            <person name="Viollet A."/>
            <person name="Wang B.B."/>
            <person name="Wang K."/>
            <person name="Wang M."/>
            <person name="Wang X."/>
            <person name="Warfsmann J."/>
            <person name="Weissenbach J."/>
            <person name="White D.D."/>
            <person name="White J.D."/>
            <person name="Wiley G.B."/>
            <person name="Wincker P."/>
            <person name="Xing Y."/>
            <person name="Yang L."/>
            <person name="Yao Z."/>
            <person name="Ying F."/>
            <person name="Zhai J."/>
            <person name="Zhou L."/>
            <person name="Zuber A."/>
            <person name="Denarie J."/>
            <person name="Dixon R.A."/>
            <person name="May G.D."/>
            <person name="Schwartz D.C."/>
            <person name="Rogers J."/>
            <person name="Quetier F."/>
            <person name="Town C.D."/>
            <person name="Roe B.A."/>
        </authorList>
    </citation>
    <scope>NUCLEOTIDE SEQUENCE [LARGE SCALE GENOMIC DNA]</scope>
    <source>
        <strain evidence="3">A17</strain>
        <strain evidence="4 5">cv. Jemalong A17</strain>
    </source>
</reference>
<proteinExistence type="predicted"/>
<dbReference type="AlphaFoldDB" id="A0A072TFT5"/>
<dbReference type="EMBL" id="KL402934">
    <property type="protein sequence ID" value="KEH16374.1"/>
    <property type="molecule type" value="Genomic_DNA"/>
</dbReference>
<organism evidence="3 5">
    <name type="scientific">Medicago truncatula</name>
    <name type="common">Barrel medic</name>
    <name type="synonym">Medicago tribuloides</name>
    <dbReference type="NCBI Taxonomy" id="3880"/>
    <lineage>
        <taxon>Eukaryota</taxon>
        <taxon>Viridiplantae</taxon>
        <taxon>Streptophyta</taxon>
        <taxon>Embryophyta</taxon>
        <taxon>Tracheophyta</taxon>
        <taxon>Spermatophyta</taxon>
        <taxon>Magnoliopsida</taxon>
        <taxon>eudicotyledons</taxon>
        <taxon>Gunneridae</taxon>
        <taxon>Pentapetalae</taxon>
        <taxon>rosids</taxon>
        <taxon>fabids</taxon>
        <taxon>Fabales</taxon>
        <taxon>Fabaceae</taxon>
        <taxon>Papilionoideae</taxon>
        <taxon>50 kb inversion clade</taxon>
        <taxon>NPAAA clade</taxon>
        <taxon>Hologalegina</taxon>
        <taxon>IRL clade</taxon>
        <taxon>Trifolieae</taxon>
        <taxon>Medicago</taxon>
    </lineage>
</organism>
<name>A0A072TFT5_MEDTR</name>